<sequence length="324" mass="35895">MLPSLILLGCVTIAAASNGVFTPGAPLYDTDGRSLQAHGAGLLEVNGTYYLIGENKTRTANNPRGNLFNSVACYSSKDFVSWEFQNNLLTNTNPHPDLAPDRVIERPKAIYNEETGKYVMWMHVDSSDYQDARSGVAVSDTPCGDYEYLGSLRPEGHIARDMTLFVDDDSTAYLVAEDRKEGTHFFQLSDNYTVIDSLTATIPYSFMSALEAPAVVKVNGLYYFFGSHLTGWSTNDNQYTTTKDLKGTWSKPATFATAGSKTCNSQTTFVLRTAAGKFVYMGDRWNKNELDKSGYIWEPLSINSQARNASMSCRKEWKLSEVGL</sequence>
<name>A0A1L7U8R5_FUSMA</name>
<evidence type="ECO:0000313" key="7">
    <source>
        <dbReference type="EMBL" id="CVL07128.1"/>
    </source>
</evidence>
<comment type="caution">
    <text evidence="7">The sequence shown here is derived from an EMBL/GenBank/DDBJ whole genome shotgun (WGS) entry which is preliminary data.</text>
</comment>
<accession>A0A1L7U8R5</accession>
<dbReference type="GeneID" id="65094520"/>
<evidence type="ECO:0000313" key="8">
    <source>
        <dbReference type="Proteomes" id="UP000184255"/>
    </source>
</evidence>
<proteinExistence type="inferred from homology"/>
<dbReference type="VEuPathDB" id="FungiDB:FMAN_15278"/>
<comment type="similarity">
    <text evidence="1 5">Belongs to the glycosyl hydrolase 43 family.</text>
</comment>
<dbReference type="Pfam" id="PF04616">
    <property type="entry name" value="Glyco_hydro_43"/>
    <property type="match status" value="1"/>
</dbReference>
<dbReference type="AlphaFoldDB" id="A0A1L7U8R5"/>
<feature type="chain" id="PRO_5012589212" evidence="6">
    <location>
        <begin position="17"/>
        <end position="324"/>
    </location>
</feature>
<evidence type="ECO:0000256" key="3">
    <source>
        <dbReference type="ARBA" id="ARBA00023295"/>
    </source>
</evidence>
<dbReference type="RefSeq" id="XP_041690302.1">
    <property type="nucleotide sequence ID" value="XM_041824864.1"/>
</dbReference>
<keyword evidence="6" id="KW-0732">Signal</keyword>
<dbReference type="GO" id="GO:0005975">
    <property type="term" value="P:carbohydrate metabolic process"/>
    <property type="evidence" value="ECO:0007669"/>
    <property type="project" value="InterPro"/>
</dbReference>
<dbReference type="Proteomes" id="UP000184255">
    <property type="component" value="Unassembled WGS sequence"/>
</dbReference>
<gene>
    <name evidence="7" type="ORF">FMAN_15278</name>
</gene>
<dbReference type="SUPFAM" id="SSF75005">
    <property type="entry name" value="Arabinanase/levansucrase/invertase"/>
    <property type="match status" value="1"/>
</dbReference>
<keyword evidence="2 5" id="KW-0378">Hydrolase</keyword>
<dbReference type="InterPro" id="IPR023296">
    <property type="entry name" value="Glyco_hydro_beta-prop_sf"/>
</dbReference>
<keyword evidence="3 5" id="KW-0326">Glycosidase</keyword>
<evidence type="ECO:0000256" key="6">
    <source>
        <dbReference type="SAM" id="SignalP"/>
    </source>
</evidence>
<dbReference type="PANTHER" id="PTHR22925">
    <property type="entry name" value="GLYCOSYL HYDROLASE 43 FAMILY MEMBER"/>
    <property type="match status" value="1"/>
</dbReference>
<evidence type="ECO:0000256" key="1">
    <source>
        <dbReference type="ARBA" id="ARBA00009865"/>
    </source>
</evidence>
<evidence type="ECO:0000256" key="2">
    <source>
        <dbReference type="ARBA" id="ARBA00022801"/>
    </source>
</evidence>
<protein>
    <submittedName>
        <fullName evidence="7">Related to glycosyl hydrolase family 43 protein</fullName>
    </submittedName>
</protein>
<organism evidence="7 8">
    <name type="scientific">Fusarium mangiferae</name>
    <name type="common">Mango malformation disease fungus</name>
    <dbReference type="NCBI Taxonomy" id="192010"/>
    <lineage>
        <taxon>Eukaryota</taxon>
        <taxon>Fungi</taxon>
        <taxon>Dikarya</taxon>
        <taxon>Ascomycota</taxon>
        <taxon>Pezizomycotina</taxon>
        <taxon>Sordariomycetes</taxon>
        <taxon>Hypocreomycetidae</taxon>
        <taxon>Hypocreales</taxon>
        <taxon>Nectriaceae</taxon>
        <taxon>Fusarium</taxon>
        <taxon>Fusarium fujikuroi species complex</taxon>
    </lineage>
</organism>
<dbReference type="EMBL" id="FCQH01000019">
    <property type="protein sequence ID" value="CVL07128.1"/>
    <property type="molecule type" value="Genomic_DNA"/>
</dbReference>
<dbReference type="GO" id="GO:0004553">
    <property type="term" value="F:hydrolase activity, hydrolyzing O-glycosyl compounds"/>
    <property type="evidence" value="ECO:0007669"/>
    <property type="project" value="InterPro"/>
</dbReference>
<reference evidence="8" key="1">
    <citation type="journal article" date="2016" name="Genome Biol. Evol.">
        <title>Comparative 'omics' of the Fusarium fujikuroi species complex highlights differences in genetic potential and metabolite synthesis.</title>
        <authorList>
            <person name="Niehaus E.-M."/>
            <person name="Muensterkoetter M."/>
            <person name="Proctor R.H."/>
            <person name="Brown D.W."/>
            <person name="Sharon A."/>
            <person name="Idan Y."/>
            <person name="Oren-Young L."/>
            <person name="Sieber C.M."/>
            <person name="Novak O."/>
            <person name="Pencik A."/>
            <person name="Tarkowska D."/>
            <person name="Hromadova K."/>
            <person name="Freeman S."/>
            <person name="Maymon M."/>
            <person name="Elazar M."/>
            <person name="Youssef S.A."/>
            <person name="El-Shabrawy E.S.M."/>
            <person name="Shalaby A.B.A."/>
            <person name="Houterman P."/>
            <person name="Brock N.L."/>
            <person name="Burkhardt I."/>
            <person name="Tsavkelova E.A."/>
            <person name="Dickschat J.S."/>
            <person name="Galuszka P."/>
            <person name="Gueldener U."/>
            <person name="Tudzynski B."/>
        </authorList>
    </citation>
    <scope>NUCLEOTIDE SEQUENCE [LARGE SCALE GENOMIC DNA]</scope>
    <source>
        <strain evidence="8">MRC7560</strain>
    </source>
</reference>
<keyword evidence="8" id="KW-1185">Reference proteome</keyword>
<dbReference type="PANTHER" id="PTHR22925:SF3">
    <property type="entry name" value="GLYCOSYL HYDROLASE FAMILY PROTEIN 43"/>
    <property type="match status" value="1"/>
</dbReference>
<evidence type="ECO:0000256" key="4">
    <source>
        <dbReference type="PIRSR" id="PIRSR606710-2"/>
    </source>
</evidence>
<dbReference type="Gene3D" id="2.115.10.20">
    <property type="entry name" value="Glycosyl hydrolase domain, family 43"/>
    <property type="match status" value="1"/>
</dbReference>
<feature type="signal peptide" evidence="6">
    <location>
        <begin position="1"/>
        <end position="16"/>
    </location>
</feature>
<dbReference type="CDD" id="cd18821">
    <property type="entry name" value="GH43_Pc3Gal43A-like"/>
    <property type="match status" value="1"/>
</dbReference>
<feature type="site" description="Important for catalytic activity, responsible for pKa modulation of the active site Glu and correct orientation of both the proton donor and substrate" evidence="4">
    <location>
        <position position="161"/>
    </location>
</feature>
<evidence type="ECO:0000256" key="5">
    <source>
        <dbReference type="RuleBase" id="RU361187"/>
    </source>
</evidence>
<dbReference type="InterPro" id="IPR006710">
    <property type="entry name" value="Glyco_hydro_43"/>
</dbReference>